<gene>
    <name evidence="4" type="ORF">KME25_14025</name>
</gene>
<dbReference type="Proteomes" id="UP000753908">
    <property type="component" value="Unassembled WGS sequence"/>
</dbReference>
<evidence type="ECO:0000313" key="5">
    <source>
        <dbReference type="Proteomes" id="UP000753908"/>
    </source>
</evidence>
<dbReference type="AlphaFoldDB" id="A0A951PLS2"/>
<organism evidence="4 5">
    <name type="scientific">Symplocastrum torsivum CPER-KK1</name>
    <dbReference type="NCBI Taxonomy" id="450513"/>
    <lineage>
        <taxon>Bacteria</taxon>
        <taxon>Bacillati</taxon>
        <taxon>Cyanobacteriota</taxon>
        <taxon>Cyanophyceae</taxon>
        <taxon>Oscillatoriophycideae</taxon>
        <taxon>Oscillatoriales</taxon>
        <taxon>Microcoleaceae</taxon>
        <taxon>Symplocastrum</taxon>
    </lineage>
</organism>
<evidence type="ECO:0000256" key="1">
    <source>
        <dbReference type="ARBA" id="ARBA00022737"/>
    </source>
</evidence>
<evidence type="ECO:0000256" key="3">
    <source>
        <dbReference type="PROSITE-ProRule" id="PRU00339"/>
    </source>
</evidence>
<dbReference type="InterPro" id="IPR019734">
    <property type="entry name" value="TPR_rpt"/>
</dbReference>
<dbReference type="Pfam" id="PF14559">
    <property type="entry name" value="TPR_19"/>
    <property type="match status" value="1"/>
</dbReference>
<reference evidence="4" key="1">
    <citation type="submission" date="2021-05" db="EMBL/GenBank/DDBJ databases">
        <authorList>
            <person name="Pietrasiak N."/>
            <person name="Ward R."/>
            <person name="Stajich J.E."/>
            <person name="Kurbessoian T."/>
        </authorList>
    </citation>
    <scope>NUCLEOTIDE SEQUENCE</scope>
    <source>
        <strain evidence="4">CPER-KK1</strain>
    </source>
</reference>
<evidence type="ECO:0000256" key="2">
    <source>
        <dbReference type="ARBA" id="ARBA00022803"/>
    </source>
</evidence>
<sequence>MTTWFPNPNRTIKALAGAAVVVLGLWVTPTFAGDPFRPNDGRDIGDNTEAAFNAIFKDGNYSQAQRYLSQAESTESNEPLAYAMLASLAYTSQDWETLNRYATKTLQTGEKLIGTDPLRGNLYTAAGHFLEGAYNFHKDGPVGALGKLQKVFQYLDEAKKIDPNDPELNLLTGYMDLMLAVNLPFSDPAEAIERLEKHGSPSYLAYRGIAIGYRDLKQYPKAMEYVDRAIALTPNNPELSYLKAQILVKQGKKPEAIEFFKKALEKQAQLPRRYTAQITYEQCVAETSINNTNRNCDAERDAIRDGTK</sequence>
<dbReference type="SUPFAM" id="SSF48452">
    <property type="entry name" value="TPR-like"/>
    <property type="match status" value="2"/>
</dbReference>
<dbReference type="PROSITE" id="PS50005">
    <property type="entry name" value="TPR"/>
    <property type="match status" value="1"/>
</dbReference>
<dbReference type="PANTHER" id="PTHR44943">
    <property type="entry name" value="CELLULOSE SYNTHASE OPERON PROTEIN C"/>
    <property type="match status" value="1"/>
</dbReference>
<evidence type="ECO:0000313" key="4">
    <source>
        <dbReference type="EMBL" id="MBW4545546.1"/>
    </source>
</evidence>
<keyword evidence="2 3" id="KW-0802">TPR repeat</keyword>
<dbReference type="InterPro" id="IPR051685">
    <property type="entry name" value="Ycf3/AcsC/BcsC/TPR_MFPF"/>
</dbReference>
<proteinExistence type="predicted"/>
<protein>
    <submittedName>
        <fullName evidence="4">Tetratricopeptide repeat protein</fullName>
    </submittedName>
</protein>
<comment type="caution">
    <text evidence="4">The sequence shown here is derived from an EMBL/GenBank/DDBJ whole genome shotgun (WGS) entry which is preliminary data.</text>
</comment>
<dbReference type="PANTHER" id="PTHR44943:SF8">
    <property type="entry name" value="TPR REPEAT-CONTAINING PROTEIN MJ0263"/>
    <property type="match status" value="1"/>
</dbReference>
<accession>A0A951PLS2</accession>
<reference evidence="4" key="2">
    <citation type="journal article" date="2022" name="Microbiol. Resour. Announc.">
        <title>Metagenome Sequencing to Explore Phylogenomics of Terrestrial Cyanobacteria.</title>
        <authorList>
            <person name="Ward R.D."/>
            <person name="Stajich J.E."/>
            <person name="Johansen J.R."/>
            <person name="Huntemann M."/>
            <person name="Clum A."/>
            <person name="Foster B."/>
            <person name="Foster B."/>
            <person name="Roux S."/>
            <person name="Palaniappan K."/>
            <person name="Varghese N."/>
            <person name="Mukherjee S."/>
            <person name="Reddy T.B.K."/>
            <person name="Daum C."/>
            <person name="Copeland A."/>
            <person name="Chen I.A."/>
            <person name="Ivanova N.N."/>
            <person name="Kyrpides N.C."/>
            <person name="Shapiro N."/>
            <person name="Eloe-Fadrosh E.A."/>
            <person name="Pietrasiak N."/>
        </authorList>
    </citation>
    <scope>NUCLEOTIDE SEQUENCE</scope>
    <source>
        <strain evidence="4">CPER-KK1</strain>
    </source>
</reference>
<dbReference type="SMART" id="SM00028">
    <property type="entry name" value="TPR"/>
    <property type="match status" value="2"/>
</dbReference>
<dbReference type="InterPro" id="IPR048173">
    <property type="entry name" value="Sll0314-like"/>
</dbReference>
<dbReference type="NCBIfam" id="NF041522">
    <property type="entry name" value="TPR_sll0314"/>
    <property type="match status" value="1"/>
</dbReference>
<dbReference type="Gene3D" id="1.25.40.10">
    <property type="entry name" value="Tetratricopeptide repeat domain"/>
    <property type="match status" value="2"/>
</dbReference>
<dbReference type="EMBL" id="JAHHIF010000016">
    <property type="protein sequence ID" value="MBW4545546.1"/>
    <property type="molecule type" value="Genomic_DNA"/>
</dbReference>
<keyword evidence="1" id="KW-0677">Repeat</keyword>
<feature type="repeat" description="TPR" evidence="3">
    <location>
        <begin position="203"/>
        <end position="236"/>
    </location>
</feature>
<name>A0A951PLS2_9CYAN</name>
<dbReference type="InterPro" id="IPR011990">
    <property type="entry name" value="TPR-like_helical_dom_sf"/>
</dbReference>